<sequence length="177" mass="19800">MDASSAYATRSEFLSHYPPHSLFDQAHTVRAVGLSLNLVCQQYPEQCLRHLVETGSEVHCLFLDPAGEAIKRREEEEGYTPGHLSGLTDLNIQTLKRARSRMSADARERMLIGTYDETVRFNIFIVDGSLCVMQPYLPAARGVDSPTFVLQRGSNGDGLFATFEQVMMSLWERGTPT</sequence>
<dbReference type="RefSeq" id="WP_197001830.1">
    <property type="nucleotide sequence ID" value="NZ_BONS01000023.1"/>
</dbReference>
<dbReference type="Proteomes" id="UP000622552">
    <property type="component" value="Unassembled WGS sequence"/>
</dbReference>
<evidence type="ECO:0000259" key="1">
    <source>
        <dbReference type="Pfam" id="PF19319"/>
    </source>
</evidence>
<dbReference type="EMBL" id="JADOUF010000001">
    <property type="protein sequence ID" value="MBG6134616.1"/>
    <property type="molecule type" value="Genomic_DNA"/>
</dbReference>
<name>A0A8J7KIR8_9ACTN</name>
<evidence type="ECO:0000313" key="2">
    <source>
        <dbReference type="EMBL" id="MBG6134616.1"/>
    </source>
</evidence>
<organism evidence="2 3">
    <name type="scientific">Longispora fulva</name>
    <dbReference type="NCBI Taxonomy" id="619741"/>
    <lineage>
        <taxon>Bacteria</taxon>
        <taxon>Bacillati</taxon>
        <taxon>Actinomycetota</taxon>
        <taxon>Actinomycetes</taxon>
        <taxon>Micromonosporales</taxon>
        <taxon>Micromonosporaceae</taxon>
        <taxon>Longispora</taxon>
    </lineage>
</organism>
<dbReference type="AlphaFoldDB" id="A0A8J7KIR8"/>
<accession>A0A8J7KIR8</accession>
<keyword evidence="3" id="KW-1185">Reference proteome</keyword>
<evidence type="ECO:0000313" key="3">
    <source>
        <dbReference type="Proteomes" id="UP000622552"/>
    </source>
</evidence>
<dbReference type="Pfam" id="PF19319">
    <property type="entry name" value="DUF5919"/>
    <property type="match status" value="1"/>
</dbReference>
<proteinExistence type="predicted"/>
<comment type="caution">
    <text evidence="2">The sequence shown here is derived from an EMBL/GenBank/DDBJ whole genome shotgun (WGS) entry which is preliminary data.</text>
</comment>
<feature type="domain" description="DUF5919" evidence="1">
    <location>
        <begin position="30"/>
        <end position="174"/>
    </location>
</feature>
<reference evidence="2" key="1">
    <citation type="submission" date="2020-11" db="EMBL/GenBank/DDBJ databases">
        <title>Sequencing the genomes of 1000 actinobacteria strains.</title>
        <authorList>
            <person name="Klenk H.-P."/>
        </authorList>
    </citation>
    <scope>NUCLEOTIDE SEQUENCE</scope>
    <source>
        <strain evidence="2">DSM 45356</strain>
    </source>
</reference>
<gene>
    <name evidence="2" type="ORF">IW245_000810</name>
</gene>
<protein>
    <recommendedName>
        <fullName evidence="1">DUF5919 domain-containing protein</fullName>
    </recommendedName>
</protein>
<dbReference type="InterPro" id="IPR045697">
    <property type="entry name" value="DUF5919"/>
</dbReference>